<dbReference type="PROSITE" id="PS50882">
    <property type="entry name" value="YTH"/>
    <property type="match status" value="2"/>
</dbReference>
<feature type="compositionally biased region" description="Low complexity" evidence="1">
    <location>
        <begin position="372"/>
        <end position="390"/>
    </location>
</feature>
<dbReference type="Proteomes" id="UP000250043">
    <property type="component" value="Unassembled WGS sequence"/>
</dbReference>
<feature type="region of interest" description="Disordered" evidence="1">
    <location>
        <begin position="891"/>
        <end position="952"/>
    </location>
</feature>
<dbReference type="GO" id="GO:0000398">
    <property type="term" value="P:mRNA splicing, via spliceosome"/>
    <property type="evidence" value="ECO:0007669"/>
    <property type="project" value="TreeGrafter"/>
</dbReference>
<gene>
    <name evidence="3" type="ORF">OBBRIDRAFT_423644</name>
</gene>
<dbReference type="CDD" id="cd00590">
    <property type="entry name" value="RRM_SF"/>
    <property type="match status" value="1"/>
</dbReference>
<dbReference type="SUPFAM" id="SSF54928">
    <property type="entry name" value="RNA-binding domain, RBD"/>
    <property type="match status" value="1"/>
</dbReference>
<dbReference type="InterPro" id="IPR012677">
    <property type="entry name" value="Nucleotide-bd_a/b_plait_sf"/>
</dbReference>
<feature type="compositionally biased region" description="Polar residues" evidence="1">
    <location>
        <begin position="1"/>
        <end position="10"/>
    </location>
</feature>
<feature type="domain" description="YTH" evidence="2">
    <location>
        <begin position="604"/>
        <end position="745"/>
    </location>
</feature>
<dbReference type="OrthoDB" id="6103986at2759"/>
<evidence type="ECO:0000256" key="1">
    <source>
        <dbReference type="SAM" id="MobiDB-lite"/>
    </source>
</evidence>
<dbReference type="InterPro" id="IPR057720">
    <property type="entry name" value="RRM_YTH1"/>
</dbReference>
<dbReference type="Gene3D" id="3.30.70.330">
    <property type="match status" value="1"/>
</dbReference>
<dbReference type="PANTHER" id="PTHR12357:SF3">
    <property type="entry name" value="YTH DOMAIN-CONTAINING PROTEIN 1"/>
    <property type="match status" value="1"/>
</dbReference>
<accession>A0A8E2B266</accession>
<proteinExistence type="predicted"/>
<protein>
    <recommendedName>
        <fullName evidence="2">YTH domain-containing protein</fullName>
    </recommendedName>
</protein>
<dbReference type="InterPro" id="IPR045168">
    <property type="entry name" value="YTH_prot"/>
</dbReference>
<dbReference type="PANTHER" id="PTHR12357">
    <property type="entry name" value="YTH YT521-B HOMOLOGY DOMAIN-CONTAINING"/>
    <property type="match status" value="1"/>
</dbReference>
<feature type="region of interest" description="Disordered" evidence="1">
    <location>
        <begin position="523"/>
        <end position="593"/>
    </location>
</feature>
<feature type="compositionally biased region" description="Polar residues" evidence="1">
    <location>
        <begin position="344"/>
        <end position="353"/>
    </location>
</feature>
<reference evidence="3 4" key="1">
    <citation type="submission" date="2016-07" db="EMBL/GenBank/DDBJ databases">
        <title>Draft genome of the white-rot fungus Obba rivulosa 3A-2.</title>
        <authorList>
            <consortium name="DOE Joint Genome Institute"/>
            <person name="Miettinen O."/>
            <person name="Riley R."/>
            <person name="Acob R."/>
            <person name="Barry K."/>
            <person name="Cullen D."/>
            <person name="De Vries R."/>
            <person name="Hainaut M."/>
            <person name="Hatakka A."/>
            <person name="Henrissat B."/>
            <person name="Hilden K."/>
            <person name="Kuo R."/>
            <person name="Labutti K."/>
            <person name="Lipzen A."/>
            <person name="Makela M.R."/>
            <person name="Sandor L."/>
            <person name="Spatafora J.W."/>
            <person name="Grigoriev I.V."/>
            <person name="Hibbett D.S."/>
        </authorList>
    </citation>
    <scope>NUCLEOTIDE SEQUENCE [LARGE SCALE GENOMIC DNA]</scope>
    <source>
        <strain evidence="3 4">3A-2</strain>
    </source>
</reference>
<feature type="region of interest" description="Disordered" evidence="1">
    <location>
        <begin position="146"/>
        <end position="221"/>
    </location>
</feature>
<dbReference type="CDD" id="cd21134">
    <property type="entry name" value="YTH"/>
    <property type="match status" value="1"/>
</dbReference>
<sequence>MSDSRSSPVSASEPGRPASRGRTHSQTNPSRRQPLRQQPPYPSLPSGPLFPPASAQDTGVATAAASAPPYSQGIPTPYQATPPFRQPGTYVGQYTMSASPVNMMHQSPAYTFPHHPGLHAVDTSMHPAQNSLLGYSPNTLIPMMQPPPVFPFAGPSPESSSSSSHSFSTGSPGPPALFPSHAHTPVHPSPPPHSPLSPQGSGARVQTISPQHSASYAGPTPYAPMRYPTPPFAYPPHSFAQPYASTYASYAHAQPYAAPEQEAQGTWWYLPHGARPPSAQYESFQNPYAMPYNAPMTNREIESYPQPGPSPIQPGLYSVSPRSGPAHYASSHTHAPESLPSTPPVRSTSTGTGASVPRGKPPELGKAPEPGPSSVASSSRSVPLPSTSDRPPSRRPYHPNPPAQRSEWVMWAGNVPADATHDELWRFFNQPPSPSAAGEGEGGKEELLSGGVSSIFLISRSNCAFINFASEAHLHAAIARFNGRPLRPNDPRCPRLVCRVRTRNDDLKAGVGGQRGAGIHTQWIREQKDKAREEARRMSTSSSEAINTPGSSPSDVAPVMAGLSLESDGEGAGMRRYHQPQPHSSSSGSHASTNSSILQQYFPKRYFILKSLTQYDLDLSVEKGLWATQKHNEGILDQAYRTSKDVYLIFGVNKSGEFYGYARMVGPVLRGEHRVPWASRADSPPQRRSSHRPPVTDSTPTTRRDYAYFDSPGQHSQFESPLPLSPDPIQPREQAPHTHDVHKREFLSAPPEMHQPHQKLSRLTIPHQKQSLDQRTATLPPPVQPSKLSDGFTLDSKAPARNSHEHGDMSEVPGSGSRAEWELLSATPLTVVAEEDDEKQTADAELDQQGDEPSLQQPPEGPVWGESFKVEWIHTDRLPFHRTKHLRNPWNHDREVKVSRDGTELEPSIGQALLDEWDRPDTSTATSPTTERRSAPPRVSGETGHPSVVREG</sequence>
<name>A0A8E2B266_9APHY</name>
<dbReference type="GO" id="GO:0005654">
    <property type="term" value="C:nucleoplasm"/>
    <property type="evidence" value="ECO:0007669"/>
    <property type="project" value="TreeGrafter"/>
</dbReference>
<feature type="compositionally biased region" description="Polar residues" evidence="1">
    <location>
        <begin position="538"/>
        <end position="554"/>
    </location>
</feature>
<feature type="region of interest" description="Disordered" evidence="1">
    <location>
        <begin position="299"/>
        <end position="404"/>
    </location>
</feature>
<dbReference type="InterPro" id="IPR007275">
    <property type="entry name" value="YTH_domain"/>
</dbReference>
<dbReference type="InterPro" id="IPR035979">
    <property type="entry name" value="RBD_domain_sf"/>
</dbReference>
<feature type="region of interest" description="Disordered" evidence="1">
    <location>
        <begin position="835"/>
        <end position="865"/>
    </location>
</feature>
<dbReference type="GO" id="GO:0003729">
    <property type="term" value="F:mRNA binding"/>
    <property type="evidence" value="ECO:0007669"/>
    <property type="project" value="TreeGrafter"/>
</dbReference>
<feature type="domain" description="YTH" evidence="2">
    <location>
        <begin position="779"/>
        <end position="917"/>
    </location>
</feature>
<dbReference type="Pfam" id="PF04146">
    <property type="entry name" value="YTH"/>
    <property type="match status" value="1"/>
</dbReference>
<organism evidence="3 4">
    <name type="scientific">Obba rivulosa</name>
    <dbReference type="NCBI Taxonomy" id="1052685"/>
    <lineage>
        <taxon>Eukaryota</taxon>
        <taxon>Fungi</taxon>
        <taxon>Dikarya</taxon>
        <taxon>Basidiomycota</taxon>
        <taxon>Agaricomycotina</taxon>
        <taxon>Agaricomycetes</taxon>
        <taxon>Polyporales</taxon>
        <taxon>Gelatoporiaceae</taxon>
        <taxon>Obba</taxon>
    </lineage>
</organism>
<evidence type="ECO:0000313" key="4">
    <source>
        <dbReference type="Proteomes" id="UP000250043"/>
    </source>
</evidence>
<feature type="region of interest" description="Disordered" evidence="1">
    <location>
        <begin position="678"/>
        <end position="741"/>
    </location>
</feature>
<feature type="compositionally biased region" description="Acidic residues" evidence="1">
    <location>
        <begin position="835"/>
        <end position="850"/>
    </location>
</feature>
<dbReference type="AlphaFoldDB" id="A0A8E2B266"/>
<evidence type="ECO:0000313" key="3">
    <source>
        <dbReference type="EMBL" id="OCH92639.1"/>
    </source>
</evidence>
<feature type="compositionally biased region" description="Low complexity" evidence="1">
    <location>
        <begin position="151"/>
        <end position="171"/>
    </location>
</feature>
<keyword evidence="4" id="KW-1185">Reference proteome</keyword>
<dbReference type="Gene3D" id="3.10.590.10">
    <property type="entry name" value="ph1033 like domains"/>
    <property type="match status" value="2"/>
</dbReference>
<feature type="region of interest" description="Disordered" evidence="1">
    <location>
        <begin position="1"/>
        <end position="85"/>
    </location>
</feature>
<feature type="compositionally biased region" description="Polar residues" evidence="1">
    <location>
        <begin position="204"/>
        <end position="214"/>
    </location>
</feature>
<feature type="region of interest" description="Disordered" evidence="1">
    <location>
        <begin position="769"/>
        <end position="816"/>
    </location>
</feature>
<feature type="compositionally biased region" description="Pro residues" evidence="1">
    <location>
        <begin position="37"/>
        <end position="51"/>
    </location>
</feature>
<dbReference type="Pfam" id="PF25701">
    <property type="entry name" value="RRM_YTH1"/>
    <property type="match status" value="1"/>
</dbReference>
<dbReference type="GO" id="GO:0000381">
    <property type="term" value="P:regulation of alternative mRNA splicing, via spliceosome"/>
    <property type="evidence" value="ECO:0007669"/>
    <property type="project" value="TreeGrafter"/>
</dbReference>
<feature type="compositionally biased region" description="Basic and acidic residues" evidence="1">
    <location>
        <begin position="891"/>
        <end position="903"/>
    </location>
</feature>
<feature type="compositionally biased region" description="Basic and acidic residues" evidence="1">
    <location>
        <begin position="523"/>
        <end position="537"/>
    </location>
</feature>
<feature type="compositionally biased region" description="Low complexity" evidence="1">
    <location>
        <begin position="584"/>
        <end position="593"/>
    </location>
</feature>
<dbReference type="GO" id="GO:1990247">
    <property type="term" value="F:N6-methyladenosine-containing RNA reader activity"/>
    <property type="evidence" value="ECO:0007669"/>
    <property type="project" value="TreeGrafter"/>
</dbReference>
<evidence type="ECO:0000259" key="2">
    <source>
        <dbReference type="PROSITE" id="PS50882"/>
    </source>
</evidence>
<dbReference type="EMBL" id="KV722366">
    <property type="protein sequence ID" value="OCH92639.1"/>
    <property type="molecule type" value="Genomic_DNA"/>
</dbReference>